<dbReference type="PANTHER" id="PTHR24248:SF125">
    <property type="entry name" value="DOPAMINE D2-LIKE RECEPTOR"/>
    <property type="match status" value="1"/>
</dbReference>
<dbReference type="Gene3D" id="1.20.1070.10">
    <property type="entry name" value="Rhodopsin 7-helix transmembrane proteins"/>
    <property type="match status" value="2"/>
</dbReference>
<dbReference type="SMART" id="SM01381">
    <property type="entry name" value="7TM_GPCR_Srsx"/>
    <property type="match status" value="1"/>
</dbReference>
<dbReference type="PROSITE" id="PS50262">
    <property type="entry name" value="G_PROTEIN_RECEP_F1_2"/>
    <property type="match status" value="1"/>
</dbReference>
<dbReference type="Proteomes" id="UP000050640">
    <property type="component" value="Unplaced"/>
</dbReference>
<feature type="domain" description="G-protein coupled receptors family 1 profile" evidence="12">
    <location>
        <begin position="21"/>
        <end position="621"/>
    </location>
</feature>
<dbReference type="InterPro" id="IPR017452">
    <property type="entry name" value="GPCR_Rhodpsn_7TM"/>
</dbReference>
<evidence type="ECO:0000259" key="12">
    <source>
        <dbReference type="PROSITE" id="PS50262"/>
    </source>
</evidence>
<evidence type="ECO:0000256" key="7">
    <source>
        <dbReference type="ARBA" id="ARBA00023157"/>
    </source>
</evidence>
<dbReference type="SUPFAM" id="SSF81321">
    <property type="entry name" value="Family A G protein-coupled receptor-like"/>
    <property type="match status" value="2"/>
</dbReference>
<organism evidence="13 14">
    <name type="scientific">Elaeophora elaphi</name>
    <dbReference type="NCBI Taxonomy" id="1147741"/>
    <lineage>
        <taxon>Eukaryota</taxon>
        <taxon>Metazoa</taxon>
        <taxon>Ecdysozoa</taxon>
        <taxon>Nematoda</taxon>
        <taxon>Chromadorea</taxon>
        <taxon>Rhabditida</taxon>
        <taxon>Spirurina</taxon>
        <taxon>Spiruromorpha</taxon>
        <taxon>Filarioidea</taxon>
        <taxon>Onchocercidae</taxon>
        <taxon>Elaeophora</taxon>
    </lineage>
</organism>
<keyword evidence="9 10" id="KW-0807">Transducer</keyword>
<dbReference type="GO" id="GO:0004930">
    <property type="term" value="F:G protein-coupled receptor activity"/>
    <property type="evidence" value="ECO:0007669"/>
    <property type="project" value="UniProtKB-KW"/>
</dbReference>
<proteinExistence type="inferred from homology"/>
<feature type="transmembrane region" description="Helical" evidence="11">
    <location>
        <begin position="83"/>
        <end position="102"/>
    </location>
</feature>
<reference evidence="14" key="1">
    <citation type="submission" date="2017-02" db="UniProtKB">
        <authorList>
            <consortium name="WormBaseParasite"/>
        </authorList>
    </citation>
    <scope>IDENTIFICATION</scope>
</reference>
<evidence type="ECO:0000256" key="9">
    <source>
        <dbReference type="ARBA" id="ARBA00023224"/>
    </source>
</evidence>
<feature type="transmembrane region" description="Helical" evidence="11">
    <location>
        <begin position="123"/>
        <end position="142"/>
    </location>
</feature>
<name>A0A0R3RKS6_9BILA</name>
<feature type="transmembrane region" description="Helical" evidence="11">
    <location>
        <begin position="43"/>
        <end position="63"/>
    </location>
</feature>
<dbReference type="InterPro" id="IPR000276">
    <property type="entry name" value="GPCR_Rhodpsn"/>
</dbReference>
<evidence type="ECO:0000256" key="8">
    <source>
        <dbReference type="ARBA" id="ARBA00023170"/>
    </source>
</evidence>
<keyword evidence="2" id="KW-1003">Cell membrane</keyword>
<dbReference type="PANTHER" id="PTHR24248">
    <property type="entry name" value="ADRENERGIC RECEPTOR-RELATED G-PROTEIN COUPLED RECEPTOR"/>
    <property type="match status" value="1"/>
</dbReference>
<dbReference type="Pfam" id="PF00001">
    <property type="entry name" value="7tm_1"/>
    <property type="match status" value="2"/>
</dbReference>
<evidence type="ECO:0000313" key="14">
    <source>
        <dbReference type="WBParaSite" id="EEL_0000208501-mRNA-1"/>
    </source>
</evidence>
<keyword evidence="4 11" id="KW-1133">Transmembrane helix</keyword>
<evidence type="ECO:0000256" key="6">
    <source>
        <dbReference type="ARBA" id="ARBA00023136"/>
    </source>
</evidence>
<evidence type="ECO:0000256" key="3">
    <source>
        <dbReference type="ARBA" id="ARBA00022692"/>
    </source>
</evidence>
<feature type="transmembrane region" description="Helical" evidence="11">
    <location>
        <begin position="603"/>
        <end position="624"/>
    </location>
</feature>
<evidence type="ECO:0000256" key="5">
    <source>
        <dbReference type="ARBA" id="ARBA00023040"/>
    </source>
</evidence>
<feature type="transmembrane region" description="Helical" evidence="11">
    <location>
        <begin position="162"/>
        <end position="181"/>
    </location>
</feature>
<evidence type="ECO:0000256" key="4">
    <source>
        <dbReference type="ARBA" id="ARBA00022989"/>
    </source>
</evidence>
<sequence>MLVWHSGFLILVLLITMIVMGNLVVLLAVLIDRELRRLATNKFIASLAISDLLVGIVVMPLSLYATVNEIHWDLGDRWCQFHLVTGVFSTTASIVHLTAISLDRYFAIMFPTEYQRHSIATSTFAYIIMIWLVSFAVSSTLFMEKSLDEDGFCWTKNPQYLVLSSLLSFFIPGAIVVYLYVKIFRKLRSHRLYIFGQMGLLKRQQINHSGRKNVKTQCLPKVTIEEVMSQKLGQISSIGPDDNTTWNGTLSQSNQRRCSSTVTAGSALNENRLMVPKTRSTITLDQPNIELISVAINRQAVGNAPTLLKTFEPVLIPNNQCLLLDNHMTSFVGENLSKDSNAINDESLLKPSGTAITRCDSVKLPTVSVSFKNDDNNAMNFSDSKMPGDSKESLPEMESSMLLALPKPIATSSASTVVSLQVPKWDCCATPTATLRSNSSRSSVTSTTEIHFFVDILSKGFRRISMNSFDTSITEDGTDSTGETANSRNISTWSTIRSIVQSHDFTSLATAKNSTTDNVSSNRRGTISRGRLRKIAVQVTRAIRRKRRETLAIRRETRATGVVAAILIAFLICWIPYFCIAVYRGVCTGLNIHLDKHLHVNLFMLSSWLGYAHSCFNPIIYTCLNKNFRRTIKQLICYSCHKNRKGL</sequence>
<evidence type="ECO:0000256" key="1">
    <source>
        <dbReference type="ARBA" id="ARBA00004651"/>
    </source>
</evidence>
<evidence type="ECO:0000313" key="13">
    <source>
        <dbReference type="Proteomes" id="UP000050640"/>
    </source>
</evidence>
<evidence type="ECO:0000256" key="2">
    <source>
        <dbReference type="ARBA" id="ARBA00022475"/>
    </source>
</evidence>
<dbReference type="AlphaFoldDB" id="A0A0R3RKS6"/>
<keyword evidence="7" id="KW-1015">Disulfide bond</keyword>
<accession>A0A0R3RKS6</accession>
<dbReference type="GO" id="GO:0005886">
    <property type="term" value="C:plasma membrane"/>
    <property type="evidence" value="ECO:0007669"/>
    <property type="project" value="UniProtKB-SubCell"/>
</dbReference>
<feature type="transmembrane region" description="Helical" evidence="11">
    <location>
        <begin position="562"/>
        <end position="583"/>
    </location>
</feature>
<dbReference type="STRING" id="1147741.A0A0R3RKS6"/>
<feature type="transmembrane region" description="Helical" evidence="11">
    <location>
        <begin position="6"/>
        <end position="31"/>
    </location>
</feature>
<dbReference type="PRINTS" id="PR00237">
    <property type="entry name" value="GPCRRHODOPSN"/>
</dbReference>
<keyword evidence="8 10" id="KW-0675">Receptor</keyword>
<dbReference type="PROSITE" id="PS00237">
    <property type="entry name" value="G_PROTEIN_RECEP_F1_1"/>
    <property type="match status" value="1"/>
</dbReference>
<keyword evidence="5 10" id="KW-0297">G-protein coupled receptor</keyword>
<comment type="similarity">
    <text evidence="10">Belongs to the G-protein coupled receptor 1 family.</text>
</comment>
<evidence type="ECO:0000256" key="10">
    <source>
        <dbReference type="RuleBase" id="RU000688"/>
    </source>
</evidence>
<keyword evidence="13" id="KW-1185">Reference proteome</keyword>
<keyword evidence="3 10" id="KW-0812">Transmembrane</keyword>
<keyword evidence="6 11" id="KW-0472">Membrane</keyword>
<comment type="subcellular location">
    <subcellularLocation>
        <location evidence="1">Cell membrane</location>
        <topology evidence="1">Multi-pass membrane protein</topology>
    </subcellularLocation>
</comment>
<protein>
    <submittedName>
        <fullName evidence="14">G_PROTEIN_RECEP_F1_2 domain-containing protein</fullName>
    </submittedName>
</protein>
<evidence type="ECO:0000256" key="11">
    <source>
        <dbReference type="SAM" id="Phobius"/>
    </source>
</evidence>
<dbReference type="WBParaSite" id="EEL_0000208501-mRNA-1">
    <property type="protein sequence ID" value="EEL_0000208501-mRNA-1"/>
    <property type="gene ID" value="EEL_0000208501"/>
</dbReference>